<feature type="compositionally biased region" description="Polar residues" evidence="1">
    <location>
        <begin position="105"/>
        <end position="116"/>
    </location>
</feature>
<evidence type="ECO:0000313" key="2">
    <source>
        <dbReference type="EMBL" id="WWD19253.1"/>
    </source>
</evidence>
<reference evidence="2" key="2">
    <citation type="submission" date="2024-01" db="EMBL/GenBank/DDBJ databases">
        <title>Comparative genomics of Cryptococcus and Kwoniella reveals pathogenesis evolution and contrasting modes of karyotype evolution via chromosome fusion or intercentromeric recombination.</title>
        <authorList>
            <person name="Coelho M.A."/>
            <person name="David-Palma M."/>
            <person name="Shea T."/>
            <person name="Bowers K."/>
            <person name="McGinley-Smith S."/>
            <person name="Mohammad A.W."/>
            <person name="Gnirke A."/>
            <person name="Yurkov A.M."/>
            <person name="Nowrousian M."/>
            <person name="Sun S."/>
            <person name="Cuomo C.A."/>
            <person name="Heitman J."/>
        </authorList>
    </citation>
    <scope>NUCLEOTIDE SEQUENCE</scope>
    <source>
        <strain evidence="2">CBS 12478</strain>
    </source>
</reference>
<organism evidence="2 3">
    <name type="scientific">Kwoniella shandongensis</name>
    <dbReference type="NCBI Taxonomy" id="1734106"/>
    <lineage>
        <taxon>Eukaryota</taxon>
        <taxon>Fungi</taxon>
        <taxon>Dikarya</taxon>
        <taxon>Basidiomycota</taxon>
        <taxon>Agaricomycotina</taxon>
        <taxon>Tremellomycetes</taxon>
        <taxon>Tremellales</taxon>
        <taxon>Cryptococcaceae</taxon>
        <taxon>Kwoniella</taxon>
    </lineage>
</organism>
<dbReference type="AlphaFoldDB" id="A0A5M6C816"/>
<gene>
    <name evidence="2" type="ORF">CI109_103711</name>
</gene>
<evidence type="ECO:0000313" key="3">
    <source>
        <dbReference type="Proteomes" id="UP000322225"/>
    </source>
</evidence>
<protein>
    <submittedName>
        <fullName evidence="2">Uncharacterized protein</fullName>
    </submittedName>
</protein>
<feature type="compositionally biased region" description="Basic and acidic residues" evidence="1">
    <location>
        <begin position="63"/>
        <end position="72"/>
    </location>
</feature>
<dbReference type="RefSeq" id="XP_031863949.1">
    <property type="nucleotide sequence ID" value="XM_032001786.1"/>
</dbReference>
<feature type="compositionally biased region" description="Low complexity" evidence="1">
    <location>
        <begin position="252"/>
        <end position="267"/>
    </location>
</feature>
<feature type="compositionally biased region" description="Low complexity" evidence="1">
    <location>
        <begin position="162"/>
        <end position="179"/>
    </location>
</feature>
<feature type="compositionally biased region" description="Acidic residues" evidence="1">
    <location>
        <begin position="230"/>
        <end position="240"/>
    </location>
</feature>
<accession>A0A5M6C816</accession>
<sequence length="332" mass="34291">MSSFNRRSTTPLSSLPSAGPASSSTSTSSPNHLNPSTNISQGQGEPQTAGVRLRRTSLLDALGVERGDERGLNEILQARRTAREVPGSDLSSGNGNGGERMRTPTLVQDSSTTSTGGLRPQAAPFRMREGRPQYVAAAPDHGGRIETGGGSASGSGSGTPAGAGALAPTPSGSGSGSARIGRRRTIVEIDSDTESDSSASLAVPPQPPRVRRQPQNPVFADLLAQMENISSDEDEEDDSYNPEPPVGGAGDLWGSDSGGDMSSSSSSSEEDFEVVGVNINRHRPAPVVQPSGEAGAAMELRSRAPMPVGDGRPNGYRRLPSPGHFARAIEGE</sequence>
<name>A0A5M6C816_9TREE</name>
<evidence type="ECO:0000256" key="1">
    <source>
        <dbReference type="SAM" id="MobiDB-lite"/>
    </source>
</evidence>
<dbReference type="EMBL" id="CP144056">
    <property type="protein sequence ID" value="WWD19253.1"/>
    <property type="molecule type" value="Genomic_DNA"/>
</dbReference>
<dbReference type="GeneID" id="43585894"/>
<dbReference type="Proteomes" id="UP000322225">
    <property type="component" value="Chromosome 6"/>
</dbReference>
<dbReference type="KEGG" id="ksn:43585894"/>
<keyword evidence="3" id="KW-1185">Reference proteome</keyword>
<feature type="region of interest" description="Disordered" evidence="1">
    <location>
        <begin position="1"/>
        <end position="332"/>
    </location>
</feature>
<proteinExistence type="predicted"/>
<reference evidence="2" key="1">
    <citation type="submission" date="2017-08" db="EMBL/GenBank/DDBJ databases">
        <authorList>
            <person name="Cuomo C."/>
            <person name="Billmyre B."/>
            <person name="Heitman J."/>
        </authorList>
    </citation>
    <scope>NUCLEOTIDE SEQUENCE</scope>
    <source>
        <strain evidence="2">CBS 12478</strain>
    </source>
</reference>
<feature type="compositionally biased region" description="Low complexity" evidence="1">
    <location>
        <begin position="8"/>
        <end position="38"/>
    </location>
</feature>
<feature type="compositionally biased region" description="Gly residues" evidence="1">
    <location>
        <begin position="145"/>
        <end position="161"/>
    </location>
</feature>